<dbReference type="AlphaFoldDB" id="A0A316E0Q8"/>
<accession>A0A316E0Q8</accession>
<dbReference type="InterPro" id="IPR026838">
    <property type="entry name" value="YheC/D"/>
</dbReference>
<dbReference type="SUPFAM" id="SSF56059">
    <property type="entry name" value="Glutathione synthetase ATP-binding domain-like"/>
    <property type="match status" value="1"/>
</dbReference>
<evidence type="ECO:0000313" key="1">
    <source>
        <dbReference type="EMBL" id="PWK16400.1"/>
    </source>
</evidence>
<evidence type="ECO:0000313" key="2">
    <source>
        <dbReference type="Proteomes" id="UP000245634"/>
    </source>
</evidence>
<dbReference type="Gene3D" id="3.30.470.20">
    <property type="entry name" value="ATP-grasp fold, B domain"/>
    <property type="match status" value="1"/>
</dbReference>
<proteinExistence type="predicted"/>
<dbReference type="OrthoDB" id="2371125at2"/>
<dbReference type="Pfam" id="PF14398">
    <property type="entry name" value="ATPgrasp_YheCD"/>
    <property type="match status" value="1"/>
</dbReference>
<dbReference type="RefSeq" id="WP_109685465.1">
    <property type="nucleotide sequence ID" value="NZ_QGGL01000001.1"/>
</dbReference>
<sequence length="244" mass="27884">MKKPTMPGSKWTKYKLLRSDPALADLQPETRLYTPSALRAMLRRYETLYVKPNDSFGGLDVLCLTRTPTGLLLQSGKRKKTLADIASFDRFLRSISRGRTFIIQRGIALRPWHGRPVDIRTLVQRHEKGLWETLGLYAKAAAPGLAITNLKSGGKILTVKTYLRALPLSLDERAAILRDLQLISEQVASALGERYRNRRYGLDIGLDEQGKLWLIEVNGRVSLNILRRVDNEMYRRAMKRRKQP</sequence>
<comment type="caution">
    <text evidence="1">The sequence shown here is derived from an EMBL/GenBank/DDBJ whole genome shotgun (WGS) entry which is preliminary data.</text>
</comment>
<organism evidence="1 2">
    <name type="scientific">Tumebacillus permanentifrigoris</name>
    <dbReference type="NCBI Taxonomy" id="378543"/>
    <lineage>
        <taxon>Bacteria</taxon>
        <taxon>Bacillati</taxon>
        <taxon>Bacillota</taxon>
        <taxon>Bacilli</taxon>
        <taxon>Bacillales</taxon>
        <taxon>Alicyclobacillaceae</taxon>
        <taxon>Tumebacillus</taxon>
    </lineage>
</organism>
<gene>
    <name evidence="1" type="ORF">C7459_101264</name>
</gene>
<dbReference type="Proteomes" id="UP000245634">
    <property type="component" value="Unassembled WGS sequence"/>
</dbReference>
<dbReference type="EMBL" id="QGGL01000001">
    <property type="protein sequence ID" value="PWK16400.1"/>
    <property type="molecule type" value="Genomic_DNA"/>
</dbReference>
<protein>
    <submittedName>
        <fullName evidence="1">YheC/D-like protein</fullName>
    </submittedName>
</protein>
<reference evidence="1 2" key="1">
    <citation type="submission" date="2018-05" db="EMBL/GenBank/DDBJ databases">
        <title>Genomic Encyclopedia of Type Strains, Phase IV (KMG-IV): sequencing the most valuable type-strain genomes for metagenomic binning, comparative biology and taxonomic classification.</title>
        <authorList>
            <person name="Goeker M."/>
        </authorList>
    </citation>
    <scope>NUCLEOTIDE SEQUENCE [LARGE SCALE GENOMIC DNA]</scope>
    <source>
        <strain evidence="1 2">DSM 18773</strain>
    </source>
</reference>
<keyword evidence="2" id="KW-1185">Reference proteome</keyword>
<name>A0A316E0Q8_9BACL</name>